<dbReference type="CDD" id="cd14134">
    <property type="entry name" value="PKc_CLK"/>
    <property type="match status" value="1"/>
</dbReference>
<dbReference type="AlphaFoldDB" id="A0A438IPQ3"/>
<evidence type="ECO:0000313" key="9">
    <source>
        <dbReference type="Proteomes" id="UP000288805"/>
    </source>
</evidence>
<accession>A0A438IPQ3</accession>
<keyword evidence="4 8" id="KW-0418">Kinase</keyword>
<dbReference type="InterPro" id="IPR051175">
    <property type="entry name" value="CLK_kinases"/>
</dbReference>
<dbReference type="Pfam" id="PF00069">
    <property type="entry name" value="Pkinase"/>
    <property type="match status" value="1"/>
</dbReference>
<dbReference type="EMBL" id="QGNW01000091">
    <property type="protein sequence ID" value="RVW98697.1"/>
    <property type="molecule type" value="Genomic_DNA"/>
</dbReference>
<keyword evidence="2" id="KW-0808">Transferase</keyword>
<dbReference type="PROSITE" id="PS00108">
    <property type="entry name" value="PROTEIN_KINASE_ST"/>
    <property type="match status" value="1"/>
</dbReference>
<sequence>METQRITEFPHKNMDKRPRKRPRLTWDMPPPLPLPSQEFVSNYPYSSLFYKGVTRNGSPPWRPDDKDGHYIFAIGENLTPRYRIISKMGEGTFGQVLECFDNDKKEVVAIKIVRSIHKYREAAMIEIDVLQKLARHDVGGTRCVQIRNWFDYRNHICIVFEKLGPSLYDFLRKNSYRSFLLILFGSLADNFWIMHDLRLIHTDLKPENILLVSSDYIKVPDYKFLSRTIKDGSYFKNLPKSSAIKLIDFGSTTFEHQDHNYVVSTRHYRAPEVILGLGWNYPCDLWSVGCILIELCSGEALFQTHENLEHLAMMERVLGPLPQHMVLRADRRAEKYFRRGARLDWPEGATSRESMRAVWKLPRLQVIVLLTKRVWMQFGICCVWWLLLPKFESKRLNLAQFLNCTKIFLYLGAQIRILCAASATRSRSVDEEEQKKKSEGRRKRVPFWGFAPGGRRAPCAPKLRFLQQASPGVRLFDGLKLTVAKEPFFFFSITNCFTDREWCFCCFFIASIVVIVDPCFADLGDIICKGYFGPHYNLNCCMQNLVMQHVDHSAGDLIDLLQGLLRYDPAERLKAREALRHPFFTRDVRRCGYPL</sequence>
<dbReference type="SUPFAM" id="SSF56112">
    <property type="entry name" value="Protein kinase-like (PK-like)"/>
    <property type="match status" value="1"/>
</dbReference>
<reference evidence="8 9" key="1">
    <citation type="journal article" date="2018" name="PLoS Genet.">
        <title>Population sequencing reveals clonal diversity and ancestral inbreeding in the grapevine cultivar Chardonnay.</title>
        <authorList>
            <person name="Roach M.J."/>
            <person name="Johnson D.L."/>
            <person name="Bohlmann J."/>
            <person name="van Vuuren H.J."/>
            <person name="Jones S.J."/>
            <person name="Pretorius I.S."/>
            <person name="Schmidt S.A."/>
            <person name="Borneman A.R."/>
        </authorList>
    </citation>
    <scope>NUCLEOTIDE SEQUENCE [LARGE SCALE GENOMIC DNA]</scope>
    <source>
        <strain evidence="9">cv. Chardonnay</strain>
        <tissue evidence="8">Leaf</tissue>
    </source>
</reference>
<dbReference type="Proteomes" id="UP000288805">
    <property type="component" value="Unassembled WGS sequence"/>
</dbReference>
<dbReference type="PROSITE" id="PS50011">
    <property type="entry name" value="PROTEIN_KINASE_DOM"/>
    <property type="match status" value="1"/>
</dbReference>
<dbReference type="InterPro" id="IPR011009">
    <property type="entry name" value="Kinase-like_dom_sf"/>
</dbReference>
<gene>
    <name evidence="8" type="primary">AFC1_2</name>
    <name evidence="8" type="ORF">CK203_024000</name>
</gene>
<dbReference type="InterPro" id="IPR000719">
    <property type="entry name" value="Prot_kinase_dom"/>
</dbReference>
<protein>
    <submittedName>
        <fullName evidence="8">Serine/threonine-protein kinase AFC1</fullName>
    </submittedName>
</protein>
<proteinExistence type="predicted"/>
<feature type="region of interest" description="Disordered" evidence="6">
    <location>
        <begin position="1"/>
        <end position="28"/>
    </location>
</feature>
<keyword evidence="1" id="KW-0723">Serine/threonine-protein kinase</keyword>
<keyword evidence="5" id="KW-0067">ATP-binding</keyword>
<evidence type="ECO:0000256" key="5">
    <source>
        <dbReference type="ARBA" id="ARBA00022840"/>
    </source>
</evidence>
<evidence type="ECO:0000256" key="2">
    <source>
        <dbReference type="ARBA" id="ARBA00022679"/>
    </source>
</evidence>
<dbReference type="InterPro" id="IPR008271">
    <property type="entry name" value="Ser/Thr_kinase_AS"/>
</dbReference>
<dbReference type="GO" id="GO:0005524">
    <property type="term" value="F:ATP binding"/>
    <property type="evidence" value="ECO:0007669"/>
    <property type="project" value="UniProtKB-KW"/>
</dbReference>
<organism evidence="8 9">
    <name type="scientific">Vitis vinifera</name>
    <name type="common">Grape</name>
    <dbReference type="NCBI Taxonomy" id="29760"/>
    <lineage>
        <taxon>Eukaryota</taxon>
        <taxon>Viridiplantae</taxon>
        <taxon>Streptophyta</taxon>
        <taxon>Embryophyta</taxon>
        <taxon>Tracheophyta</taxon>
        <taxon>Spermatophyta</taxon>
        <taxon>Magnoliopsida</taxon>
        <taxon>eudicotyledons</taxon>
        <taxon>Gunneridae</taxon>
        <taxon>Pentapetalae</taxon>
        <taxon>rosids</taxon>
        <taxon>Vitales</taxon>
        <taxon>Vitaceae</taxon>
        <taxon>Viteae</taxon>
        <taxon>Vitis</taxon>
    </lineage>
</organism>
<dbReference type="PANTHER" id="PTHR45646:SF12">
    <property type="entry name" value="SERINE_THREONINE-PROTEIN KINASE AFC1"/>
    <property type="match status" value="1"/>
</dbReference>
<evidence type="ECO:0000256" key="1">
    <source>
        <dbReference type="ARBA" id="ARBA00022527"/>
    </source>
</evidence>
<dbReference type="Gene3D" id="1.10.510.10">
    <property type="entry name" value="Transferase(Phosphotransferase) domain 1"/>
    <property type="match status" value="2"/>
</dbReference>
<feature type="domain" description="Protein kinase" evidence="7">
    <location>
        <begin position="82"/>
        <end position="584"/>
    </location>
</feature>
<evidence type="ECO:0000256" key="3">
    <source>
        <dbReference type="ARBA" id="ARBA00022741"/>
    </source>
</evidence>
<dbReference type="SMART" id="SM00220">
    <property type="entry name" value="S_TKc"/>
    <property type="match status" value="1"/>
</dbReference>
<evidence type="ECO:0000259" key="7">
    <source>
        <dbReference type="PROSITE" id="PS50011"/>
    </source>
</evidence>
<keyword evidence="3" id="KW-0547">Nucleotide-binding</keyword>
<comment type="caution">
    <text evidence="8">The sequence shown here is derived from an EMBL/GenBank/DDBJ whole genome shotgun (WGS) entry which is preliminary data.</text>
</comment>
<evidence type="ECO:0000256" key="6">
    <source>
        <dbReference type="SAM" id="MobiDB-lite"/>
    </source>
</evidence>
<dbReference type="GO" id="GO:0004674">
    <property type="term" value="F:protein serine/threonine kinase activity"/>
    <property type="evidence" value="ECO:0007669"/>
    <property type="project" value="UniProtKB-KW"/>
</dbReference>
<name>A0A438IPQ3_VITVI</name>
<dbReference type="FunFam" id="3.30.200.20:FF:000463">
    <property type="entry name" value="Serine/threonine-protein kinase AFC2"/>
    <property type="match status" value="1"/>
</dbReference>
<evidence type="ECO:0000313" key="8">
    <source>
        <dbReference type="EMBL" id="RVW98697.1"/>
    </source>
</evidence>
<evidence type="ECO:0000256" key="4">
    <source>
        <dbReference type="ARBA" id="ARBA00022777"/>
    </source>
</evidence>
<dbReference type="Gene3D" id="3.30.200.20">
    <property type="entry name" value="Phosphorylase Kinase, domain 1"/>
    <property type="match status" value="1"/>
</dbReference>
<dbReference type="PANTHER" id="PTHR45646">
    <property type="entry name" value="SERINE/THREONINE-PROTEIN KINASE DOA-RELATED"/>
    <property type="match status" value="1"/>
</dbReference>